<protein>
    <submittedName>
        <fullName evidence="1">Uncharacterized protein</fullName>
    </submittedName>
</protein>
<evidence type="ECO:0000313" key="2">
    <source>
        <dbReference type="Proteomes" id="UP001159427"/>
    </source>
</evidence>
<evidence type="ECO:0000313" key="1">
    <source>
        <dbReference type="EMBL" id="CAH3169609.1"/>
    </source>
</evidence>
<keyword evidence="2" id="KW-1185">Reference proteome</keyword>
<dbReference type="Proteomes" id="UP001159427">
    <property type="component" value="Unassembled WGS sequence"/>
</dbReference>
<name>A0ABN8QT70_9CNID</name>
<organism evidence="1 2">
    <name type="scientific">Porites evermanni</name>
    <dbReference type="NCBI Taxonomy" id="104178"/>
    <lineage>
        <taxon>Eukaryota</taxon>
        <taxon>Metazoa</taxon>
        <taxon>Cnidaria</taxon>
        <taxon>Anthozoa</taxon>
        <taxon>Hexacorallia</taxon>
        <taxon>Scleractinia</taxon>
        <taxon>Fungiina</taxon>
        <taxon>Poritidae</taxon>
        <taxon>Porites</taxon>
    </lineage>
</organism>
<accession>A0ABN8QT70</accession>
<gene>
    <name evidence="1" type="ORF">PEVE_00006925</name>
</gene>
<proteinExistence type="predicted"/>
<dbReference type="SUPFAM" id="SSF56219">
    <property type="entry name" value="DNase I-like"/>
    <property type="match status" value="1"/>
</dbReference>
<dbReference type="InterPro" id="IPR036691">
    <property type="entry name" value="Endo/exonu/phosph_ase_sf"/>
</dbReference>
<dbReference type="Gene3D" id="3.60.10.10">
    <property type="entry name" value="Endonuclease/exonuclease/phosphatase"/>
    <property type="match status" value="1"/>
</dbReference>
<reference evidence="1 2" key="1">
    <citation type="submission" date="2022-05" db="EMBL/GenBank/DDBJ databases">
        <authorList>
            <consortium name="Genoscope - CEA"/>
            <person name="William W."/>
        </authorList>
    </citation>
    <scope>NUCLEOTIDE SEQUENCE [LARGE SCALE GENOMIC DNA]</scope>
</reference>
<dbReference type="EMBL" id="CALNXI010001458">
    <property type="protein sequence ID" value="CAH3169609.1"/>
    <property type="molecule type" value="Genomic_DNA"/>
</dbReference>
<sequence length="188" mass="21892">MGSFTPLVFGTNGGMGADCNCFLKRLAEKLSEKNEEPYHITSRKCCDYITITWIRTLLSVEIIRGFRDHTEDHNDEYLQELVHKLTTNAKHLKIAHLNIRGLRKKMDELRILLKLCRFDVFGVTETHLNSEIIDGEIDIEDYNLIRRDRPGRQGRGCVKYYRKSLKAIHRPDLEDERVEGICMQVKAD</sequence>
<comment type="caution">
    <text evidence="1">The sequence shown here is derived from an EMBL/GenBank/DDBJ whole genome shotgun (WGS) entry which is preliminary data.</text>
</comment>